<evidence type="ECO:0000256" key="8">
    <source>
        <dbReference type="SAM" id="Phobius"/>
    </source>
</evidence>
<dbReference type="GO" id="GO:0005886">
    <property type="term" value="C:plasma membrane"/>
    <property type="evidence" value="ECO:0007669"/>
    <property type="project" value="UniProtKB-SubCell"/>
</dbReference>
<organism evidence="9 10">
    <name type="scientific">Ligilactobacillus equi DSM 15833 = JCM 10991</name>
    <dbReference type="NCBI Taxonomy" id="1423740"/>
    <lineage>
        <taxon>Bacteria</taxon>
        <taxon>Bacillati</taxon>
        <taxon>Bacillota</taxon>
        <taxon>Bacilli</taxon>
        <taxon>Lactobacillales</taxon>
        <taxon>Lactobacillaceae</taxon>
        <taxon>Ligilactobacillus</taxon>
    </lineage>
</organism>
<feature type="transmembrane region" description="Helical" evidence="8">
    <location>
        <begin position="228"/>
        <end position="245"/>
    </location>
</feature>
<keyword evidence="4 8" id="KW-0812">Transmembrane</keyword>
<dbReference type="GO" id="GO:0030001">
    <property type="term" value="P:metal ion transport"/>
    <property type="evidence" value="ECO:0007669"/>
    <property type="project" value="UniProtKB-ARBA"/>
</dbReference>
<dbReference type="EMBL" id="AZFH01000166">
    <property type="protein sequence ID" value="KRL77559.1"/>
    <property type="molecule type" value="Genomic_DNA"/>
</dbReference>
<reference evidence="9 10" key="1">
    <citation type="journal article" date="2015" name="Genome Announc.">
        <title>Expanding the biotechnology potential of lactobacilli through comparative genomics of 213 strains and associated genera.</title>
        <authorList>
            <person name="Sun Z."/>
            <person name="Harris H.M."/>
            <person name="McCann A."/>
            <person name="Guo C."/>
            <person name="Argimon S."/>
            <person name="Zhang W."/>
            <person name="Yang X."/>
            <person name="Jeffery I.B."/>
            <person name="Cooney J.C."/>
            <person name="Kagawa T.F."/>
            <person name="Liu W."/>
            <person name="Song Y."/>
            <person name="Salvetti E."/>
            <person name="Wrobel A."/>
            <person name="Rasinkangas P."/>
            <person name="Parkhill J."/>
            <person name="Rea M.C."/>
            <person name="O'Sullivan O."/>
            <person name="Ritari J."/>
            <person name="Douillard F.P."/>
            <person name="Paul Ross R."/>
            <person name="Yang R."/>
            <person name="Briner A.E."/>
            <person name="Felis G.E."/>
            <person name="de Vos W.M."/>
            <person name="Barrangou R."/>
            <person name="Klaenhammer T.R."/>
            <person name="Caufield P.W."/>
            <person name="Cui Y."/>
            <person name="Zhang H."/>
            <person name="O'Toole P.W."/>
        </authorList>
    </citation>
    <scope>NUCLEOTIDE SEQUENCE [LARGE SCALE GENOMIC DNA]</scope>
    <source>
        <strain evidence="9 10">DSM 15833</strain>
    </source>
</reference>
<dbReference type="STRING" id="1423740.FC36_GL001286"/>
<evidence type="ECO:0000256" key="5">
    <source>
        <dbReference type="ARBA" id="ARBA00022989"/>
    </source>
</evidence>
<evidence type="ECO:0000256" key="1">
    <source>
        <dbReference type="ARBA" id="ARBA00004651"/>
    </source>
</evidence>
<evidence type="ECO:0000256" key="3">
    <source>
        <dbReference type="ARBA" id="ARBA00022475"/>
    </source>
</evidence>
<feature type="transmembrane region" description="Helical" evidence="8">
    <location>
        <begin position="189"/>
        <end position="207"/>
    </location>
</feature>
<dbReference type="RefSeq" id="WP_025020454.1">
    <property type="nucleotide sequence ID" value="NZ_AZFH01000166.1"/>
</dbReference>
<keyword evidence="6" id="KW-0406">Ion transport</keyword>
<feature type="transmembrane region" description="Helical" evidence="8">
    <location>
        <begin position="158"/>
        <end position="177"/>
    </location>
</feature>
<evidence type="ECO:0000313" key="9">
    <source>
        <dbReference type="EMBL" id="KRL77559.1"/>
    </source>
</evidence>
<comment type="caution">
    <text evidence="9">The sequence shown here is derived from an EMBL/GenBank/DDBJ whole genome shotgun (WGS) entry which is preliminary data.</text>
</comment>
<feature type="transmembrane region" description="Helical" evidence="8">
    <location>
        <begin position="14"/>
        <end position="36"/>
    </location>
</feature>
<feature type="transmembrane region" description="Helical" evidence="8">
    <location>
        <begin position="42"/>
        <end position="63"/>
    </location>
</feature>
<feature type="transmembrane region" description="Helical" evidence="8">
    <location>
        <begin position="347"/>
        <end position="365"/>
    </location>
</feature>
<protein>
    <submittedName>
        <fullName evidence="9">H(+)-transporting two-sector ATPase</fullName>
    </submittedName>
</protein>
<name>A0A0R1T880_9LACO</name>
<keyword evidence="5 8" id="KW-1133">Transmembrane helix</keyword>
<feature type="transmembrane region" description="Helical" evidence="8">
    <location>
        <begin position="125"/>
        <end position="146"/>
    </location>
</feature>
<evidence type="ECO:0000256" key="4">
    <source>
        <dbReference type="ARBA" id="ARBA00022692"/>
    </source>
</evidence>
<proteinExistence type="predicted"/>
<evidence type="ECO:0000256" key="2">
    <source>
        <dbReference type="ARBA" id="ARBA00022448"/>
    </source>
</evidence>
<feature type="transmembrane region" description="Helical" evidence="8">
    <location>
        <begin position="75"/>
        <end position="99"/>
    </location>
</feature>
<feature type="transmembrane region" description="Helical" evidence="8">
    <location>
        <begin position="403"/>
        <end position="428"/>
    </location>
</feature>
<accession>A0A0R1T880</accession>
<dbReference type="PANTHER" id="PTHR32024">
    <property type="entry name" value="TRK SYSTEM POTASSIUM UPTAKE PROTEIN TRKG-RELATED"/>
    <property type="match status" value="1"/>
</dbReference>
<keyword evidence="3" id="KW-1003">Cell membrane</keyword>
<dbReference type="Proteomes" id="UP000051048">
    <property type="component" value="Unassembled WGS sequence"/>
</dbReference>
<dbReference type="Pfam" id="PF02386">
    <property type="entry name" value="TrkH"/>
    <property type="match status" value="1"/>
</dbReference>
<sequence length="447" mass="48978">MLEIGKWKISFPKFLTGGFIVIALIGTTLLMLPIATTSGKSAGFMTAFFTATSATCVTGLAIVNPATYWSLFGQTVLLFLIEIGGLGFMSFAVLGFMLARQRIGVSTKLLTQESLSLKSASQFDVVYLVLRMSFLIQLMGVLLLLIDFWPRYGFAKGLWFSIFHAVSAFCNAGIDLFGNSLQDFATDTYLLVVFALLILAGSFGFLVTKDLLAYPRKKKLSLHTRLSLTTGLVLFGVSVLTYFITENNLAQFANRLDFKDRIFNTIFMAITPRTAGLVALPYNNISAAGLSFTAILMFIGGTPGSTAGGIKTTTVGLLAMQSIATLRGKAETTFAHRRFTMENINRALTLIFVSLTLMFLAVLILTKTQTLPEHDQLQLVVFEVMAAFGTSGISLGITENLNVLGQAIIMFLMFIGRVGLYTVMYSIFNAKPQQKTYHYPEEEIMIG</sequence>
<dbReference type="PATRIC" id="fig|1423740.3.peg.1387"/>
<evidence type="ECO:0000256" key="7">
    <source>
        <dbReference type="ARBA" id="ARBA00023136"/>
    </source>
</evidence>
<gene>
    <name evidence="9" type="ORF">FC36_GL001286</name>
</gene>
<comment type="subcellular location">
    <subcellularLocation>
        <location evidence="1">Cell membrane</location>
        <topology evidence="1">Multi-pass membrane protein</topology>
    </subcellularLocation>
</comment>
<evidence type="ECO:0000313" key="10">
    <source>
        <dbReference type="Proteomes" id="UP000051048"/>
    </source>
</evidence>
<feature type="transmembrane region" description="Helical" evidence="8">
    <location>
        <begin position="377"/>
        <end position="397"/>
    </location>
</feature>
<dbReference type="OrthoDB" id="9810952at2"/>
<evidence type="ECO:0000256" key="6">
    <source>
        <dbReference type="ARBA" id="ARBA00023065"/>
    </source>
</evidence>
<dbReference type="GO" id="GO:0008324">
    <property type="term" value="F:monoatomic cation transmembrane transporter activity"/>
    <property type="evidence" value="ECO:0007669"/>
    <property type="project" value="InterPro"/>
</dbReference>
<dbReference type="AlphaFoldDB" id="A0A0R1T880"/>
<keyword evidence="2" id="KW-0813">Transport</keyword>
<dbReference type="PANTHER" id="PTHR32024:SF1">
    <property type="entry name" value="KTR SYSTEM POTASSIUM UPTAKE PROTEIN B"/>
    <property type="match status" value="1"/>
</dbReference>
<dbReference type="InterPro" id="IPR003445">
    <property type="entry name" value="Cat_transpt"/>
</dbReference>
<keyword evidence="7 8" id="KW-0472">Membrane</keyword>